<comment type="subunit">
    <text evidence="7">Part of the 50S ribosomal subunit; part of the 5S rRNA/L5/L18/L25 subcomplex. Contacts the 5S and 23S rRNAs.</text>
</comment>
<dbReference type="CDD" id="cd00432">
    <property type="entry name" value="Ribosomal_L18_L5e"/>
    <property type="match status" value="1"/>
</dbReference>
<dbReference type="InterPro" id="IPR004389">
    <property type="entry name" value="Ribosomal_uL18_bac-type"/>
</dbReference>
<comment type="similarity">
    <text evidence="1 7">Belongs to the universal ribosomal protein uL18 family.</text>
</comment>
<dbReference type="Pfam" id="PF00861">
    <property type="entry name" value="Ribosomal_L18p"/>
    <property type="match status" value="1"/>
</dbReference>
<accession>A0A1H2VL96</accession>
<keyword evidence="3 7" id="KW-0694">RNA-binding</keyword>
<dbReference type="RefSeq" id="WP_399264447.1">
    <property type="nucleotide sequence ID" value="NZ_BSYN01000011.1"/>
</dbReference>
<keyword evidence="4 7" id="KW-0689">Ribosomal protein</keyword>
<sequence length="124" mass="14155">MKLLKKVSRNEMRKNRHLRIRKKVYGTPERPRLNVYKSNNHIYAQIIDDIKGHTLASASTLDKELRGELNSTKNVEAAKLVGQLIGRRALEKGIKEVVFDRGGYIYHGKIKELAEGAREAGLKF</sequence>
<dbReference type="PANTHER" id="PTHR12899">
    <property type="entry name" value="39S RIBOSOMAL PROTEIN L18, MITOCHONDRIAL"/>
    <property type="match status" value="1"/>
</dbReference>
<protein>
    <recommendedName>
        <fullName evidence="6 7">Large ribosomal subunit protein uL18</fullName>
    </recommendedName>
</protein>
<keyword evidence="5 7" id="KW-0687">Ribonucleoprotein</keyword>
<dbReference type="EMBL" id="FNNG01000003">
    <property type="protein sequence ID" value="SDW69125.1"/>
    <property type="molecule type" value="Genomic_DNA"/>
</dbReference>
<dbReference type="HAMAP" id="MF_01337_B">
    <property type="entry name" value="Ribosomal_uL18_B"/>
    <property type="match status" value="1"/>
</dbReference>
<dbReference type="GO" id="GO:0022625">
    <property type="term" value="C:cytosolic large ribosomal subunit"/>
    <property type="evidence" value="ECO:0007669"/>
    <property type="project" value="TreeGrafter"/>
</dbReference>
<dbReference type="AlphaFoldDB" id="A0A1H2VL96"/>
<evidence type="ECO:0000256" key="7">
    <source>
        <dbReference type="HAMAP-Rule" id="MF_01337"/>
    </source>
</evidence>
<dbReference type="PANTHER" id="PTHR12899:SF3">
    <property type="entry name" value="LARGE RIBOSOMAL SUBUNIT PROTEIN UL18M"/>
    <property type="match status" value="1"/>
</dbReference>
<name>A0A1H2VL96_9FIRM</name>
<proteinExistence type="inferred from homology"/>
<evidence type="ECO:0000313" key="9">
    <source>
        <dbReference type="Proteomes" id="UP000198828"/>
    </source>
</evidence>
<dbReference type="InterPro" id="IPR057268">
    <property type="entry name" value="Ribosomal_L18"/>
</dbReference>
<evidence type="ECO:0000256" key="1">
    <source>
        <dbReference type="ARBA" id="ARBA00007116"/>
    </source>
</evidence>
<evidence type="ECO:0000256" key="3">
    <source>
        <dbReference type="ARBA" id="ARBA00022884"/>
    </source>
</evidence>
<evidence type="ECO:0000256" key="5">
    <source>
        <dbReference type="ARBA" id="ARBA00023274"/>
    </source>
</evidence>
<dbReference type="InterPro" id="IPR005484">
    <property type="entry name" value="Ribosomal_uL18_bac/plant/anim"/>
</dbReference>
<evidence type="ECO:0000256" key="4">
    <source>
        <dbReference type="ARBA" id="ARBA00022980"/>
    </source>
</evidence>
<keyword evidence="9" id="KW-1185">Reference proteome</keyword>
<reference evidence="8 9" key="1">
    <citation type="submission" date="2016-10" db="EMBL/GenBank/DDBJ databases">
        <authorList>
            <person name="de Groot N.N."/>
        </authorList>
    </citation>
    <scope>NUCLEOTIDE SEQUENCE [LARGE SCALE GENOMIC DNA]</scope>
    <source>
        <strain evidence="8 9">DSM 23310</strain>
    </source>
</reference>
<dbReference type="GO" id="GO:0003735">
    <property type="term" value="F:structural constituent of ribosome"/>
    <property type="evidence" value="ECO:0007669"/>
    <property type="project" value="InterPro"/>
</dbReference>
<comment type="function">
    <text evidence="7">This is one of the proteins that bind and probably mediate the attachment of the 5S RNA into the large ribosomal subunit, where it forms part of the central protuberance.</text>
</comment>
<dbReference type="GO" id="GO:0008097">
    <property type="term" value="F:5S rRNA binding"/>
    <property type="evidence" value="ECO:0007669"/>
    <property type="project" value="TreeGrafter"/>
</dbReference>
<dbReference type="Gene3D" id="3.30.420.100">
    <property type="match status" value="1"/>
</dbReference>
<dbReference type="SUPFAM" id="SSF53137">
    <property type="entry name" value="Translational machinery components"/>
    <property type="match status" value="1"/>
</dbReference>
<dbReference type="NCBIfam" id="TIGR00060">
    <property type="entry name" value="L18_bact"/>
    <property type="match status" value="1"/>
</dbReference>
<keyword evidence="2 7" id="KW-0699">rRNA-binding</keyword>
<dbReference type="Proteomes" id="UP000198828">
    <property type="component" value="Unassembled WGS sequence"/>
</dbReference>
<dbReference type="GO" id="GO:0006412">
    <property type="term" value="P:translation"/>
    <property type="evidence" value="ECO:0007669"/>
    <property type="project" value="UniProtKB-UniRule"/>
</dbReference>
<evidence type="ECO:0000256" key="6">
    <source>
        <dbReference type="ARBA" id="ARBA00035197"/>
    </source>
</evidence>
<gene>
    <name evidence="7" type="primary">rplR</name>
    <name evidence="8" type="ORF">SAMN05660923_01140</name>
</gene>
<organism evidence="8 9">
    <name type="scientific">Tepidimicrobium xylanilyticum</name>
    <dbReference type="NCBI Taxonomy" id="1123352"/>
    <lineage>
        <taxon>Bacteria</taxon>
        <taxon>Bacillati</taxon>
        <taxon>Bacillota</taxon>
        <taxon>Tissierellia</taxon>
        <taxon>Tissierellales</taxon>
        <taxon>Tepidimicrobiaceae</taxon>
        <taxon>Tepidimicrobium</taxon>
    </lineage>
</organism>
<dbReference type="FunFam" id="3.30.420.100:FF:000001">
    <property type="entry name" value="50S ribosomal protein L18"/>
    <property type="match status" value="1"/>
</dbReference>
<evidence type="ECO:0000313" key="8">
    <source>
        <dbReference type="EMBL" id="SDW69125.1"/>
    </source>
</evidence>
<evidence type="ECO:0000256" key="2">
    <source>
        <dbReference type="ARBA" id="ARBA00022730"/>
    </source>
</evidence>